<dbReference type="AlphaFoldDB" id="A0A087X6W8"/>
<dbReference type="EMBL" id="AYCK01018452">
    <property type="status" value="NOT_ANNOTATED_CDS"/>
    <property type="molecule type" value="Genomic_DNA"/>
</dbReference>
<dbReference type="PANTHER" id="PTHR15492">
    <property type="entry name" value="CYCLIN D1-BINDING PROTEIN 1"/>
    <property type="match status" value="1"/>
</dbReference>
<proteinExistence type="predicted"/>
<protein>
    <recommendedName>
        <fullName evidence="1">Cyclin-D1-binding protein 1-like N-terminal domain-containing protein</fullName>
    </recommendedName>
</protein>
<dbReference type="PANTHER" id="PTHR15492:SF1">
    <property type="entry name" value="CYCLIN-D1-BINDING PROTEIN 1"/>
    <property type="match status" value="1"/>
</dbReference>
<dbReference type="GeneTree" id="ENSGT00390000018016"/>
<dbReference type="Gene3D" id="1.20.1420.10">
    <property type="entry name" value="Talin, central domain"/>
    <property type="match status" value="1"/>
</dbReference>
<feature type="domain" description="Cyclin-D1-binding protein 1-like N-terminal" evidence="1">
    <location>
        <begin position="54"/>
        <end position="171"/>
    </location>
</feature>
<dbReference type="Proteomes" id="UP000028760">
    <property type="component" value="Unassembled WGS sequence"/>
</dbReference>
<name>A0A087X6W8_POEFO</name>
<dbReference type="EMBL" id="AYCK01018451">
    <property type="status" value="NOT_ANNOTATED_CDS"/>
    <property type="molecule type" value="Genomic_DNA"/>
</dbReference>
<keyword evidence="3" id="KW-1185">Reference proteome</keyword>
<dbReference type="Pfam" id="PF13324">
    <property type="entry name" value="GCIP_N"/>
    <property type="match status" value="1"/>
</dbReference>
<dbReference type="STRING" id="48698.ENSPFOP00000001521"/>
<sequence>MSAENCDGTLSVPLRNVSNSIQCIRDRVRDGESNEREGAFNLSNFWDTLSFSSDQAVKTVSQEATKLSLAFSRPPLPSLQDGEKLSEFILKSVLTLSTVYYWLPKSQGVTLRRQVRDATVEVLDGVLQLLEVIISSPLQSLTQEQITSTGGVWSACVRFARLPKGEQKQINNIVSNLQIVIFCFKGTIFVINTESMYRVFHIYSEGHLWPLMTESISYKICLFVPAGSSYLHDVLTCIVSFSDVFLHSVDDLALCLYPPMNYTGVENHTSKLAAMLRKFLELIRSSHVCGEAELSWVQFLEGAVDHNVQKAKELIELDG</sequence>
<reference evidence="2" key="3">
    <citation type="submission" date="2025-09" db="UniProtKB">
        <authorList>
            <consortium name="Ensembl"/>
        </authorList>
    </citation>
    <scope>IDENTIFICATION</scope>
</reference>
<dbReference type="Ensembl" id="ENSPFOT00000001524.2">
    <property type="protein sequence ID" value="ENSPFOP00000001521.2"/>
    <property type="gene ID" value="ENSPFOG00000001575.2"/>
</dbReference>
<dbReference type="InterPro" id="IPR049317">
    <property type="entry name" value="GCIP-like_N"/>
</dbReference>
<dbReference type="GO" id="GO:0005634">
    <property type="term" value="C:nucleus"/>
    <property type="evidence" value="ECO:0007669"/>
    <property type="project" value="TreeGrafter"/>
</dbReference>
<reference evidence="2" key="2">
    <citation type="submission" date="2025-08" db="UniProtKB">
        <authorList>
            <consortium name="Ensembl"/>
        </authorList>
    </citation>
    <scope>IDENTIFICATION</scope>
</reference>
<organism evidence="2 3">
    <name type="scientific">Poecilia formosa</name>
    <name type="common">Amazon molly</name>
    <name type="synonym">Limia formosa</name>
    <dbReference type="NCBI Taxonomy" id="48698"/>
    <lineage>
        <taxon>Eukaryota</taxon>
        <taxon>Metazoa</taxon>
        <taxon>Chordata</taxon>
        <taxon>Craniata</taxon>
        <taxon>Vertebrata</taxon>
        <taxon>Euteleostomi</taxon>
        <taxon>Actinopterygii</taxon>
        <taxon>Neopterygii</taxon>
        <taxon>Teleostei</taxon>
        <taxon>Neoteleostei</taxon>
        <taxon>Acanthomorphata</taxon>
        <taxon>Ovalentaria</taxon>
        <taxon>Atherinomorphae</taxon>
        <taxon>Cyprinodontiformes</taxon>
        <taxon>Poeciliidae</taxon>
        <taxon>Poeciliinae</taxon>
        <taxon>Poecilia</taxon>
    </lineage>
</organism>
<dbReference type="OMA" id="HEEMERX"/>
<dbReference type="Gene3D" id="1.20.1410.10">
    <property type="entry name" value="I/LWEQ domain"/>
    <property type="match status" value="1"/>
</dbReference>
<dbReference type="InterPro" id="IPR026907">
    <property type="entry name" value="GCIP-like"/>
</dbReference>
<evidence type="ECO:0000313" key="2">
    <source>
        <dbReference type="Ensembl" id="ENSPFOP00000001521.2"/>
    </source>
</evidence>
<dbReference type="eggNOG" id="ENOG502SGCW">
    <property type="taxonomic scope" value="Eukaryota"/>
</dbReference>
<accession>A0A087X6W8</accession>
<dbReference type="FunFam" id="1.20.1420.10:FF:000008">
    <property type="entry name" value="Cyclin-D1-binding protein 1 homolog"/>
    <property type="match status" value="1"/>
</dbReference>
<evidence type="ECO:0000259" key="1">
    <source>
        <dbReference type="Pfam" id="PF13324"/>
    </source>
</evidence>
<evidence type="ECO:0000313" key="3">
    <source>
        <dbReference type="Proteomes" id="UP000028760"/>
    </source>
</evidence>
<reference evidence="3" key="1">
    <citation type="submission" date="2013-10" db="EMBL/GenBank/DDBJ databases">
        <authorList>
            <person name="Schartl M."/>
            <person name="Warren W."/>
        </authorList>
    </citation>
    <scope>NUCLEOTIDE SEQUENCE [LARGE SCALE GENOMIC DNA]</scope>
    <source>
        <strain evidence="3">female</strain>
    </source>
</reference>